<dbReference type="Proteomes" id="UP000252118">
    <property type="component" value="Unassembled WGS sequence"/>
</dbReference>
<accession>A0A366EGL7</accession>
<evidence type="ECO:0000313" key="2">
    <source>
        <dbReference type="Proteomes" id="UP000252118"/>
    </source>
</evidence>
<evidence type="ECO:0000313" key="1">
    <source>
        <dbReference type="EMBL" id="RBP00880.1"/>
    </source>
</evidence>
<dbReference type="EMBL" id="QNRJ01000023">
    <property type="protein sequence ID" value="RBP00880.1"/>
    <property type="molecule type" value="Genomic_DNA"/>
</dbReference>
<proteinExistence type="predicted"/>
<sequence length="37" mass="4520">MRLKLDGEVYEITQTKKEDLNKVLGICFDWWYIEITQ</sequence>
<dbReference type="AlphaFoldDB" id="A0A366EGL7"/>
<protein>
    <submittedName>
        <fullName evidence="1">Uncharacterized protein</fullName>
    </submittedName>
</protein>
<reference evidence="1 2" key="1">
    <citation type="submission" date="2018-06" db="EMBL/GenBank/DDBJ databases">
        <title>Freshwater and sediment microbial communities from various areas in North America, analyzing microbe dynamics in response to fracking.</title>
        <authorList>
            <person name="Lamendella R."/>
        </authorList>
    </citation>
    <scope>NUCLEOTIDE SEQUENCE [LARGE SCALE GENOMIC DNA]</scope>
    <source>
        <strain evidence="1 2">97B</strain>
    </source>
</reference>
<organism evidence="1 2">
    <name type="scientific">Rossellomorea aquimaris</name>
    <dbReference type="NCBI Taxonomy" id="189382"/>
    <lineage>
        <taxon>Bacteria</taxon>
        <taxon>Bacillati</taxon>
        <taxon>Bacillota</taxon>
        <taxon>Bacilli</taxon>
        <taxon>Bacillales</taxon>
        <taxon>Bacillaceae</taxon>
        <taxon>Rossellomorea</taxon>
    </lineage>
</organism>
<comment type="caution">
    <text evidence="1">The sequence shown here is derived from an EMBL/GenBank/DDBJ whole genome shotgun (WGS) entry which is preliminary data.</text>
</comment>
<name>A0A366EGL7_9BACI</name>
<gene>
    <name evidence="1" type="ORF">DET59_1238</name>
</gene>